<evidence type="ECO:0000313" key="9">
    <source>
        <dbReference type="EMBL" id="EIT70090.1"/>
    </source>
</evidence>
<evidence type="ECO:0000256" key="2">
    <source>
        <dbReference type="ARBA" id="ARBA00012438"/>
    </source>
</evidence>
<dbReference type="Pfam" id="PF02518">
    <property type="entry name" value="HATPase_c"/>
    <property type="match status" value="1"/>
</dbReference>
<dbReference type="CDD" id="cd00082">
    <property type="entry name" value="HisKA"/>
    <property type="match status" value="1"/>
</dbReference>
<dbReference type="Gene3D" id="3.30.565.10">
    <property type="entry name" value="Histidine kinase-like ATPase, C-terminal domain"/>
    <property type="match status" value="1"/>
</dbReference>
<dbReference type="EMBL" id="AKGD01000001">
    <property type="protein sequence ID" value="EIT69903.1"/>
    <property type="molecule type" value="Genomic_DNA"/>
</dbReference>
<dbReference type="RefSeq" id="WP_007183186.1">
    <property type="nucleotide sequence ID" value="NZ_AKGD01000001.1"/>
</dbReference>
<name>I8T823_9GAMM</name>
<dbReference type="PANTHER" id="PTHR43711:SF31">
    <property type="entry name" value="HISTIDINE KINASE"/>
    <property type="match status" value="1"/>
</dbReference>
<dbReference type="EC" id="2.7.13.3" evidence="2"/>
<evidence type="ECO:0000256" key="4">
    <source>
        <dbReference type="ARBA" id="ARBA00022679"/>
    </source>
</evidence>
<dbReference type="PRINTS" id="PR00344">
    <property type="entry name" value="BCTRLSENSOR"/>
</dbReference>
<keyword evidence="4" id="KW-0808">Transferase</keyword>
<dbReference type="OrthoDB" id="9806130at2"/>
<reference evidence="9" key="2">
    <citation type="submission" date="2012-05" db="EMBL/GenBank/DDBJ databases">
        <authorList>
            <person name="Park J.-H."/>
            <person name="Zylstra G.J."/>
            <person name="Chae J.-C."/>
        </authorList>
    </citation>
    <scope>NUCLEOTIDE SEQUENCE</scope>
    <source>
        <strain evidence="9">AP103</strain>
    </source>
</reference>
<feature type="domain" description="Histidine kinase" evidence="7">
    <location>
        <begin position="125"/>
        <end position="339"/>
    </location>
</feature>
<keyword evidence="6" id="KW-0902">Two-component regulatory system</keyword>
<evidence type="ECO:0000259" key="7">
    <source>
        <dbReference type="PROSITE" id="PS50109"/>
    </source>
</evidence>
<dbReference type="Proteomes" id="UP000003704">
    <property type="component" value="Unassembled WGS sequence"/>
</dbReference>
<evidence type="ECO:0000256" key="1">
    <source>
        <dbReference type="ARBA" id="ARBA00000085"/>
    </source>
</evidence>
<dbReference type="InterPro" id="IPR005467">
    <property type="entry name" value="His_kinase_dom"/>
</dbReference>
<accession>I8T823</accession>
<dbReference type="InterPro" id="IPR003661">
    <property type="entry name" value="HisK_dim/P_dom"/>
</dbReference>
<dbReference type="STRING" id="1172194.WQQ_00400"/>
<dbReference type="SMART" id="SM00387">
    <property type="entry name" value="HATPase_c"/>
    <property type="match status" value="1"/>
</dbReference>
<dbReference type="GO" id="GO:0000155">
    <property type="term" value="F:phosphorelay sensor kinase activity"/>
    <property type="evidence" value="ECO:0007669"/>
    <property type="project" value="InterPro"/>
</dbReference>
<sequence>MPDSTTASATAPAIEQTGRVALSGEDAEMLGLVDAWLSRWQLQRVDGSEADLYISLGRCSPNCEAAAAMSLCIGSETADASEIPHLPWPIDESVLRTVVMSLLQTGAARRESENARRVRDQFVSTLSHDLRTPLNAILGWADILVRQPREADFTQGLQAIERNAKAQAQMLSDLVDVSRLEAGTLELEIETVDPAPVVSAAITGLRQQAEARKIEVHYTPGAVPATIQADAGRLQQSLHHLLANAIKFTPKGGRIDVELQSEAGALNLRVRDSGRGLDANKLAALRASVAAAPGVNPGGLGTGLRIAREVARLHGGRLDISSDGPNTGACFSLRLPAQGAATA</sequence>
<dbReference type="InterPro" id="IPR050736">
    <property type="entry name" value="Sensor_HK_Regulatory"/>
</dbReference>
<evidence type="ECO:0000313" key="8">
    <source>
        <dbReference type="EMBL" id="EIT69903.1"/>
    </source>
</evidence>
<organism evidence="9 10">
    <name type="scientific">Hydrocarboniphaga effusa AP103</name>
    <dbReference type="NCBI Taxonomy" id="1172194"/>
    <lineage>
        <taxon>Bacteria</taxon>
        <taxon>Pseudomonadati</taxon>
        <taxon>Pseudomonadota</taxon>
        <taxon>Gammaproteobacteria</taxon>
        <taxon>Nevskiales</taxon>
        <taxon>Nevskiaceae</taxon>
        <taxon>Hydrocarboniphaga</taxon>
    </lineage>
</organism>
<evidence type="ECO:0000256" key="5">
    <source>
        <dbReference type="ARBA" id="ARBA00022777"/>
    </source>
</evidence>
<dbReference type="InterPro" id="IPR036890">
    <property type="entry name" value="HATPase_C_sf"/>
</dbReference>
<keyword evidence="5" id="KW-0418">Kinase</keyword>
<proteinExistence type="predicted"/>
<protein>
    <recommendedName>
        <fullName evidence="2">histidine kinase</fullName>
        <ecNumber evidence="2">2.7.13.3</ecNumber>
    </recommendedName>
</protein>
<dbReference type="SUPFAM" id="SSF47384">
    <property type="entry name" value="Homodimeric domain of signal transducing histidine kinase"/>
    <property type="match status" value="1"/>
</dbReference>
<dbReference type="Gene3D" id="1.10.287.130">
    <property type="match status" value="1"/>
</dbReference>
<keyword evidence="3" id="KW-0597">Phosphoprotein</keyword>
<dbReference type="PANTHER" id="PTHR43711">
    <property type="entry name" value="TWO-COMPONENT HISTIDINE KINASE"/>
    <property type="match status" value="1"/>
</dbReference>
<dbReference type="InterPro" id="IPR036097">
    <property type="entry name" value="HisK_dim/P_sf"/>
</dbReference>
<dbReference type="SMART" id="SM00388">
    <property type="entry name" value="HisKA"/>
    <property type="match status" value="1"/>
</dbReference>
<dbReference type="AlphaFoldDB" id="I8T823"/>
<comment type="catalytic activity">
    <reaction evidence="1">
        <text>ATP + protein L-histidine = ADP + protein N-phospho-L-histidine.</text>
        <dbReference type="EC" id="2.7.13.3"/>
    </reaction>
</comment>
<evidence type="ECO:0000256" key="3">
    <source>
        <dbReference type="ARBA" id="ARBA00022553"/>
    </source>
</evidence>
<dbReference type="InterPro" id="IPR004358">
    <property type="entry name" value="Sig_transdc_His_kin-like_C"/>
</dbReference>
<comment type="caution">
    <text evidence="9">The sequence shown here is derived from an EMBL/GenBank/DDBJ whole genome shotgun (WGS) entry which is preliminary data.</text>
</comment>
<reference evidence="9 10" key="1">
    <citation type="journal article" date="2012" name="J. Bacteriol.">
        <title>Genome Sequence of n-Alkane-Degrading Hydrocarboniphaga effusa Strain AP103T (ATCC BAA-332T).</title>
        <authorList>
            <person name="Chang H.K."/>
            <person name="Zylstra G.J."/>
            <person name="Chae J.C."/>
        </authorList>
    </citation>
    <scope>NUCLEOTIDE SEQUENCE [LARGE SCALE GENOMIC DNA]</scope>
    <source>
        <strain evidence="9 10">AP103</strain>
    </source>
</reference>
<dbReference type="Pfam" id="PF00512">
    <property type="entry name" value="HisKA"/>
    <property type="match status" value="1"/>
</dbReference>
<dbReference type="SUPFAM" id="SSF55874">
    <property type="entry name" value="ATPase domain of HSP90 chaperone/DNA topoisomerase II/histidine kinase"/>
    <property type="match status" value="1"/>
</dbReference>
<keyword evidence="10" id="KW-1185">Reference proteome</keyword>
<gene>
    <name evidence="8" type="ORF">WQQ_00400</name>
    <name evidence="9" type="ORF">WQQ_02270</name>
</gene>
<dbReference type="PROSITE" id="PS50109">
    <property type="entry name" value="HIS_KIN"/>
    <property type="match status" value="1"/>
</dbReference>
<evidence type="ECO:0000256" key="6">
    <source>
        <dbReference type="ARBA" id="ARBA00023012"/>
    </source>
</evidence>
<dbReference type="EMBL" id="AKGD01000001">
    <property type="protein sequence ID" value="EIT70090.1"/>
    <property type="molecule type" value="Genomic_DNA"/>
</dbReference>
<evidence type="ECO:0000313" key="10">
    <source>
        <dbReference type="Proteomes" id="UP000003704"/>
    </source>
</evidence>
<dbReference type="InterPro" id="IPR003594">
    <property type="entry name" value="HATPase_dom"/>
</dbReference>